<name>A0AAD4X818_9MAGN</name>
<sequence length="64" mass="7132">PSVQSHGEDNIILVNPQMIRNSIVSYDDPFDMFNDYIIDIPASTLPVVLVNLRIEMVESAPSNS</sequence>
<organism evidence="1 2">
    <name type="scientific">Papaver atlanticum</name>
    <dbReference type="NCBI Taxonomy" id="357466"/>
    <lineage>
        <taxon>Eukaryota</taxon>
        <taxon>Viridiplantae</taxon>
        <taxon>Streptophyta</taxon>
        <taxon>Embryophyta</taxon>
        <taxon>Tracheophyta</taxon>
        <taxon>Spermatophyta</taxon>
        <taxon>Magnoliopsida</taxon>
        <taxon>Ranunculales</taxon>
        <taxon>Papaveraceae</taxon>
        <taxon>Papaveroideae</taxon>
        <taxon>Papaver</taxon>
    </lineage>
</organism>
<gene>
    <name evidence="1" type="ORF">MKW98_008890</name>
</gene>
<keyword evidence="2" id="KW-1185">Reference proteome</keyword>
<feature type="non-terminal residue" evidence="1">
    <location>
        <position position="1"/>
    </location>
</feature>
<reference evidence="1" key="1">
    <citation type="submission" date="2022-04" db="EMBL/GenBank/DDBJ databases">
        <title>A functionally conserved STORR gene fusion in Papaver species that diverged 16.8 million years ago.</title>
        <authorList>
            <person name="Catania T."/>
        </authorList>
    </citation>
    <scope>NUCLEOTIDE SEQUENCE</scope>
    <source>
        <strain evidence="1">S-188037</strain>
    </source>
</reference>
<proteinExistence type="predicted"/>
<comment type="caution">
    <text evidence="1">The sequence shown here is derived from an EMBL/GenBank/DDBJ whole genome shotgun (WGS) entry which is preliminary data.</text>
</comment>
<evidence type="ECO:0000313" key="1">
    <source>
        <dbReference type="EMBL" id="KAI3856438.1"/>
    </source>
</evidence>
<accession>A0AAD4X818</accession>
<protein>
    <submittedName>
        <fullName evidence="1">Uncharacterized protein</fullName>
    </submittedName>
</protein>
<dbReference type="AlphaFoldDB" id="A0AAD4X818"/>
<dbReference type="EMBL" id="JAJJMB010015001">
    <property type="protein sequence ID" value="KAI3856438.1"/>
    <property type="molecule type" value="Genomic_DNA"/>
</dbReference>
<dbReference type="Proteomes" id="UP001202328">
    <property type="component" value="Unassembled WGS sequence"/>
</dbReference>
<evidence type="ECO:0000313" key="2">
    <source>
        <dbReference type="Proteomes" id="UP001202328"/>
    </source>
</evidence>